<evidence type="ECO:0000256" key="1">
    <source>
        <dbReference type="SAM" id="SignalP"/>
    </source>
</evidence>
<keyword evidence="3" id="KW-1185">Reference proteome</keyword>
<dbReference type="AlphaFoldDB" id="A0A9X0AGK8"/>
<feature type="signal peptide" evidence="1">
    <location>
        <begin position="1"/>
        <end position="19"/>
    </location>
</feature>
<protein>
    <submittedName>
        <fullName evidence="2">Uncharacterized protein</fullName>
    </submittedName>
</protein>
<feature type="chain" id="PRO_5040743764" evidence="1">
    <location>
        <begin position="20"/>
        <end position="103"/>
    </location>
</feature>
<organism evidence="2 3">
    <name type="scientific">Sclerotinia nivalis</name>
    <dbReference type="NCBI Taxonomy" id="352851"/>
    <lineage>
        <taxon>Eukaryota</taxon>
        <taxon>Fungi</taxon>
        <taxon>Dikarya</taxon>
        <taxon>Ascomycota</taxon>
        <taxon>Pezizomycotina</taxon>
        <taxon>Leotiomycetes</taxon>
        <taxon>Helotiales</taxon>
        <taxon>Sclerotiniaceae</taxon>
        <taxon>Sclerotinia</taxon>
    </lineage>
</organism>
<gene>
    <name evidence="2" type="ORF">OCU04_008967</name>
</gene>
<sequence>MHASILFPLLSFPFLSVISLSLHHRPAFLFANLLLNILISSPISPKFQTPNFQISLTLTFSSLSSSSSSPLPSTPDSPFEIKLTIVPSPLLSVSISIASQHSR</sequence>
<comment type="caution">
    <text evidence="2">The sequence shown here is derived from an EMBL/GenBank/DDBJ whole genome shotgun (WGS) entry which is preliminary data.</text>
</comment>
<dbReference type="Proteomes" id="UP001152300">
    <property type="component" value="Unassembled WGS sequence"/>
</dbReference>
<accession>A0A9X0AGK8</accession>
<evidence type="ECO:0000313" key="3">
    <source>
        <dbReference type="Proteomes" id="UP001152300"/>
    </source>
</evidence>
<proteinExistence type="predicted"/>
<dbReference type="EMBL" id="JAPEIS010000010">
    <property type="protein sequence ID" value="KAJ8062427.1"/>
    <property type="molecule type" value="Genomic_DNA"/>
</dbReference>
<keyword evidence="1" id="KW-0732">Signal</keyword>
<name>A0A9X0AGK8_9HELO</name>
<evidence type="ECO:0000313" key="2">
    <source>
        <dbReference type="EMBL" id="KAJ8062427.1"/>
    </source>
</evidence>
<reference evidence="2" key="1">
    <citation type="submission" date="2022-11" db="EMBL/GenBank/DDBJ databases">
        <title>Genome Resource of Sclerotinia nivalis Strain SnTB1, a Plant Pathogen Isolated from American Ginseng.</title>
        <authorList>
            <person name="Fan S."/>
        </authorList>
    </citation>
    <scope>NUCLEOTIDE SEQUENCE</scope>
    <source>
        <strain evidence="2">SnTB1</strain>
    </source>
</reference>